<dbReference type="GeneID" id="56671674"/>
<organism evidence="1 2">
    <name type="scientific">Bacillus paralicheniformis</name>
    <dbReference type="NCBI Taxonomy" id="1648923"/>
    <lineage>
        <taxon>Bacteria</taxon>
        <taxon>Bacillati</taxon>
        <taxon>Bacillota</taxon>
        <taxon>Bacilli</taxon>
        <taxon>Bacillales</taxon>
        <taxon>Bacillaceae</taxon>
        <taxon>Bacillus</taxon>
    </lineage>
</organism>
<name>A0AAW6KA35_9BACI</name>
<evidence type="ECO:0000313" key="1">
    <source>
        <dbReference type="EMBL" id="MDE1451519.1"/>
    </source>
</evidence>
<dbReference type="RefSeq" id="WP_039072731.1">
    <property type="nucleotide sequence ID" value="NZ_CAOJBU010000005.1"/>
</dbReference>
<proteinExistence type="predicted"/>
<accession>A0AAW6KA35</accession>
<evidence type="ECO:0000313" key="2">
    <source>
        <dbReference type="Proteomes" id="UP001216709"/>
    </source>
</evidence>
<dbReference type="Proteomes" id="UP001216709">
    <property type="component" value="Unassembled WGS sequence"/>
</dbReference>
<reference evidence="1" key="1">
    <citation type="submission" date="2022-12" db="EMBL/GenBank/DDBJ databases">
        <title>Draft Genome Sequences of Bacillus licheniformis and Bacillus paralicheniformis strains isolated from Irish skim milk powders.</title>
        <authorList>
            <person name="Lourenco A."/>
            <person name="Li F."/>
            <person name="Geraldine D."/>
            <person name="Tobin J.T."/>
            <person name="Butler F."/>
            <person name="Jordan K."/>
            <person name="Obrien T."/>
        </authorList>
    </citation>
    <scope>NUCLEOTIDE SEQUENCE</scope>
    <source>
        <strain evidence="1">3370</strain>
    </source>
</reference>
<comment type="caution">
    <text evidence="1">The sequence shown here is derived from an EMBL/GenBank/DDBJ whole genome shotgun (WGS) entry which is preliminary data.</text>
</comment>
<protein>
    <submittedName>
        <fullName evidence="1">Uncharacterized protein</fullName>
    </submittedName>
</protein>
<dbReference type="EMBL" id="JARAFO010000006">
    <property type="protein sequence ID" value="MDE1451519.1"/>
    <property type="molecule type" value="Genomic_DNA"/>
</dbReference>
<dbReference type="AlphaFoldDB" id="A0AAW6KA35"/>
<sequence>MFIKYNEYDLLELFESEPASIADDPEAGEFIYTYKDNQNFKLILTLDVYQLTCSLDITYKDFAVFTGVFQNVTSIKKVENFMVVSIGEEERIKVKFTKQVGVELL</sequence>
<gene>
    <name evidence="1" type="ORF">PVN32_04940</name>
</gene>